<evidence type="ECO:0008006" key="2">
    <source>
        <dbReference type="Google" id="ProtNLM"/>
    </source>
</evidence>
<reference evidence="1" key="1">
    <citation type="journal article" date="2015" name="Nature">
        <title>Complex archaea that bridge the gap between prokaryotes and eukaryotes.</title>
        <authorList>
            <person name="Spang A."/>
            <person name="Saw J.H."/>
            <person name="Jorgensen S.L."/>
            <person name="Zaremba-Niedzwiedzka K."/>
            <person name="Martijn J."/>
            <person name="Lind A.E."/>
            <person name="van Eijk R."/>
            <person name="Schleper C."/>
            <person name="Guy L."/>
            <person name="Ettema T.J."/>
        </authorList>
    </citation>
    <scope>NUCLEOTIDE SEQUENCE</scope>
</reference>
<dbReference type="PROSITE" id="PS51257">
    <property type="entry name" value="PROKAR_LIPOPROTEIN"/>
    <property type="match status" value="1"/>
</dbReference>
<protein>
    <recommendedName>
        <fullName evidence="2">Lipoprotein</fullName>
    </recommendedName>
</protein>
<sequence>MRWILVVLLLLLTSCSGTERPRTTVLLDSLQVAVTGLKEDCSKLEIIAHSLWLRDQFLETMTGLCDDTVYLIACRVDTVIMPRWITLYIHGFTDRVYQDGNKATQIVFLPLPSLWGTQEPAK</sequence>
<evidence type="ECO:0000313" key="1">
    <source>
        <dbReference type="EMBL" id="KKL69455.1"/>
    </source>
</evidence>
<dbReference type="AlphaFoldDB" id="A0A0F9GJ33"/>
<proteinExistence type="predicted"/>
<comment type="caution">
    <text evidence="1">The sequence shown here is derived from an EMBL/GenBank/DDBJ whole genome shotgun (WGS) entry which is preliminary data.</text>
</comment>
<name>A0A0F9GJ33_9ZZZZ</name>
<accession>A0A0F9GJ33</accession>
<organism evidence="1">
    <name type="scientific">marine sediment metagenome</name>
    <dbReference type="NCBI Taxonomy" id="412755"/>
    <lineage>
        <taxon>unclassified sequences</taxon>
        <taxon>metagenomes</taxon>
        <taxon>ecological metagenomes</taxon>
    </lineage>
</organism>
<gene>
    <name evidence="1" type="ORF">LCGC14_2114790</name>
</gene>
<dbReference type="EMBL" id="LAZR01026204">
    <property type="protein sequence ID" value="KKL69455.1"/>
    <property type="molecule type" value="Genomic_DNA"/>
</dbReference>